<protein>
    <submittedName>
        <fullName evidence="1">Uncharacterized protein</fullName>
    </submittedName>
</protein>
<name>A0A2U1UV49_9GAMM</name>
<dbReference type="Proteomes" id="UP000295985">
    <property type="component" value="Unassembled WGS sequence"/>
</dbReference>
<dbReference type="AlphaFoldDB" id="A0A2U1UV49"/>
<evidence type="ECO:0000313" key="1">
    <source>
        <dbReference type="EMBL" id="PWC25555.1"/>
    </source>
</evidence>
<comment type="caution">
    <text evidence="1">The sequence shown here is derived from an EMBL/GenBank/DDBJ whole genome shotgun (WGS) entry which is preliminary data.</text>
</comment>
<evidence type="ECO:0000313" key="2">
    <source>
        <dbReference type="Proteomes" id="UP000295985"/>
    </source>
</evidence>
<gene>
    <name evidence="1" type="ORF">DDT54_04130</name>
</gene>
<proteinExistence type="predicted"/>
<reference evidence="1 2" key="1">
    <citation type="submission" date="2018-04" db="EMBL/GenBank/DDBJ databases">
        <title>Brenneria corticis sp.nov.</title>
        <authorList>
            <person name="Li Y."/>
        </authorList>
    </citation>
    <scope>NUCLEOTIDE SEQUENCE [LARGE SCALE GENOMIC DNA]</scope>
    <source>
        <strain evidence="1 2">LMG 2694</strain>
    </source>
</reference>
<organism evidence="1 2">
    <name type="scientific">Brenneria nigrifluens DSM 30175 = ATCC 13028</name>
    <dbReference type="NCBI Taxonomy" id="1121120"/>
    <lineage>
        <taxon>Bacteria</taxon>
        <taxon>Pseudomonadati</taxon>
        <taxon>Pseudomonadota</taxon>
        <taxon>Gammaproteobacteria</taxon>
        <taxon>Enterobacterales</taxon>
        <taxon>Pectobacteriaceae</taxon>
        <taxon>Brenneria</taxon>
    </lineage>
</organism>
<sequence>MPVCCTDKFSLPTKLSVSLRYTGLPYRGALRRLTPLRPLATLSLISNFIQRSVTSPSPGLVFPRQKAITTLPRICPSSTFR</sequence>
<dbReference type="EMBL" id="QDKK01000003">
    <property type="protein sequence ID" value="PWC25555.1"/>
    <property type="molecule type" value="Genomic_DNA"/>
</dbReference>
<accession>A0A2U1UV49</accession>